<feature type="transmembrane region" description="Helical" evidence="1">
    <location>
        <begin position="112"/>
        <end position="129"/>
    </location>
</feature>
<evidence type="ECO:0000313" key="4">
    <source>
        <dbReference type="Proteomes" id="UP000612349"/>
    </source>
</evidence>
<reference evidence="3" key="1">
    <citation type="journal article" date="2014" name="Int. J. Syst. Evol. Microbiol.">
        <title>Complete genome sequence of Corynebacterium casei LMG S-19264T (=DSM 44701T), isolated from a smear-ripened cheese.</title>
        <authorList>
            <consortium name="US DOE Joint Genome Institute (JGI-PGF)"/>
            <person name="Walter F."/>
            <person name="Albersmeier A."/>
            <person name="Kalinowski J."/>
            <person name="Ruckert C."/>
        </authorList>
    </citation>
    <scope>NUCLEOTIDE SEQUENCE</scope>
    <source>
        <strain evidence="3">CGMCC 1.15360</strain>
    </source>
</reference>
<dbReference type="RefSeq" id="WP_066772905.1">
    <property type="nucleotide sequence ID" value="NZ_BMIP01000001.1"/>
</dbReference>
<feature type="transmembrane region" description="Helical" evidence="1">
    <location>
        <begin position="72"/>
        <end position="92"/>
    </location>
</feature>
<feature type="transmembrane region" description="Helical" evidence="1">
    <location>
        <begin position="251"/>
        <end position="273"/>
    </location>
</feature>
<feature type="transmembrane region" description="Helical" evidence="1">
    <location>
        <begin position="211"/>
        <end position="231"/>
    </location>
</feature>
<protein>
    <submittedName>
        <fullName evidence="3">Acyltransferase</fullName>
    </submittedName>
</protein>
<evidence type="ECO:0000256" key="1">
    <source>
        <dbReference type="SAM" id="Phobius"/>
    </source>
</evidence>
<sequence>MNKGVSVYLDLLRILAAFAVLLGHAQGYILPALPKIIASHSEEGVAIFFVLSGFVIRFVSIEKERDWQTYAFARFTRLFSVIPIALAATFLADRIGLALAPSYYAGIPWYGADYAGALLHSLTFTNEIWAQSSTFGSNHAYWSMGFEVQYYILFALVMFLPRRWAVPAALAWALVVGPTIAIYLSLWLMGVATFEIVRAGLPAAKGRKGQLAGLAMFGGSLVLYGIVKFGFRDLKVPMTEFRDIPSLLQSCAYYVGVALAVVFNILGANCLLQERDVFSHRMVKAVRWIAGGTFTLYLVHQPLLTLARAAIPDYPARPLLAGVVVLAITAVCYLLAELGERRKHLYKRAFLWVGQLWRSQPREGMAN</sequence>
<feature type="transmembrane region" description="Helical" evidence="1">
    <location>
        <begin position="141"/>
        <end position="160"/>
    </location>
</feature>
<feature type="domain" description="Acyltransferase 3" evidence="2">
    <location>
        <begin position="7"/>
        <end position="336"/>
    </location>
</feature>
<organism evidence="3 4">
    <name type="scientific">Croceicoccus mobilis</name>
    <dbReference type="NCBI Taxonomy" id="1703339"/>
    <lineage>
        <taxon>Bacteria</taxon>
        <taxon>Pseudomonadati</taxon>
        <taxon>Pseudomonadota</taxon>
        <taxon>Alphaproteobacteria</taxon>
        <taxon>Sphingomonadales</taxon>
        <taxon>Erythrobacteraceae</taxon>
        <taxon>Croceicoccus</taxon>
    </lineage>
</organism>
<dbReference type="GO" id="GO:0016020">
    <property type="term" value="C:membrane"/>
    <property type="evidence" value="ECO:0007669"/>
    <property type="project" value="TreeGrafter"/>
</dbReference>
<dbReference type="InterPro" id="IPR002656">
    <property type="entry name" value="Acyl_transf_3_dom"/>
</dbReference>
<dbReference type="PANTHER" id="PTHR23028">
    <property type="entry name" value="ACETYLTRANSFERASE"/>
    <property type="match status" value="1"/>
</dbReference>
<comment type="caution">
    <text evidence="3">The sequence shown here is derived from an EMBL/GenBank/DDBJ whole genome shotgun (WGS) entry which is preliminary data.</text>
</comment>
<reference evidence="3" key="2">
    <citation type="submission" date="2020-09" db="EMBL/GenBank/DDBJ databases">
        <authorList>
            <person name="Sun Q."/>
            <person name="Zhou Y."/>
        </authorList>
    </citation>
    <scope>NUCLEOTIDE SEQUENCE</scope>
    <source>
        <strain evidence="3">CGMCC 1.15360</strain>
    </source>
</reference>
<dbReference type="GO" id="GO:0000271">
    <property type="term" value="P:polysaccharide biosynthetic process"/>
    <property type="evidence" value="ECO:0007669"/>
    <property type="project" value="TreeGrafter"/>
</dbReference>
<keyword evidence="3" id="KW-0808">Transferase</keyword>
<feature type="transmembrane region" description="Helical" evidence="1">
    <location>
        <begin position="43"/>
        <end position="60"/>
    </location>
</feature>
<feature type="transmembrane region" description="Helical" evidence="1">
    <location>
        <begin position="285"/>
        <end position="307"/>
    </location>
</feature>
<evidence type="ECO:0000313" key="3">
    <source>
        <dbReference type="EMBL" id="GGD58257.1"/>
    </source>
</evidence>
<keyword evidence="1" id="KW-0472">Membrane</keyword>
<proteinExistence type="predicted"/>
<name>A0A916YSC8_9SPHN</name>
<dbReference type="Proteomes" id="UP000612349">
    <property type="component" value="Unassembled WGS sequence"/>
</dbReference>
<dbReference type="AlphaFoldDB" id="A0A916YSC8"/>
<keyword evidence="1" id="KW-0812">Transmembrane</keyword>
<dbReference type="Pfam" id="PF01757">
    <property type="entry name" value="Acyl_transf_3"/>
    <property type="match status" value="1"/>
</dbReference>
<keyword evidence="1" id="KW-1133">Transmembrane helix</keyword>
<accession>A0A916YSC8</accession>
<gene>
    <name evidence="3" type="ORF">GCM10010990_04500</name>
</gene>
<dbReference type="PANTHER" id="PTHR23028:SF131">
    <property type="entry name" value="BLR2367 PROTEIN"/>
    <property type="match status" value="1"/>
</dbReference>
<dbReference type="GO" id="GO:0016747">
    <property type="term" value="F:acyltransferase activity, transferring groups other than amino-acyl groups"/>
    <property type="evidence" value="ECO:0007669"/>
    <property type="project" value="InterPro"/>
</dbReference>
<dbReference type="EMBL" id="BMIP01000001">
    <property type="protein sequence ID" value="GGD58257.1"/>
    <property type="molecule type" value="Genomic_DNA"/>
</dbReference>
<keyword evidence="3" id="KW-0012">Acyltransferase</keyword>
<evidence type="ECO:0000259" key="2">
    <source>
        <dbReference type="Pfam" id="PF01757"/>
    </source>
</evidence>
<keyword evidence="4" id="KW-1185">Reference proteome</keyword>
<feature type="transmembrane region" description="Helical" evidence="1">
    <location>
        <begin position="319"/>
        <end position="338"/>
    </location>
</feature>
<feature type="transmembrane region" description="Helical" evidence="1">
    <location>
        <begin position="166"/>
        <end position="190"/>
    </location>
</feature>
<dbReference type="InterPro" id="IPR050879">
    <property type="entry name" value="Acyltransferase_3"/>
</dbReference>